<evidence type="ECO:0000313" key="2">
    <source>
        <dbReference type="EMBL" id="GHF60481.1"/>
    </source>
</evidence>
<dbReference type="RefSeq" id="WP_184115415.1">
    <property type="nucleotide sequence ID" value="NZ_BNAJ01000014.1"/>
</dbReference>
<proteinExistence type="predicted"/>
<keyword evidence="5" id="KW-1185">Reference proteome</keyword>
<reference evidence="5" key="2">
    <citation type="journal article" date="2019" name="Int. J. Syst. Evol. Microbiol.">
        <title>The Global Catalogue of Microorganisms (GCM) 10K type strain sequencing project: providing services to taxonomists for standard genome sequencing and annotation.</title>
        <authorList>
            <consortium name="The Broad Institute Genomics Platform"/>
            <consortium name="The Broad Institute Genome Sequencing Center for Infectious Disease"/>
            <person name="Wu L."/>
            <person name="Ma J."/>
        </authorList>
    </citation>
    <scope>NUCLEOTIDE SEQUENCE [LARGE SCALE GENOMIC DNA]</scope>
    <source>
        <strain evidence="5">CGMCC 1.18437</strain>
    </source>
</reference>
<feature type="chain" id="PRO_5031235081" evidence="1">
    <location>
        <begin position="21"/>
        <end position="191"/>
    </location>
</feature>
<gene>
    <name evidence="2" type="ORF">GCM10017781_40850</name>
    <name evidence="3" type="ORF">HNQ07_004220</name>
</gene>
<evidence type="ECO:0000256" key="1">
    <source>
        <dbReference type="SAM" id="SignalP"/>
    </source>
</evidence>
<sequence>MTFPQFTRFLLVALSLSALAAAGAVDSSLIQTRQTLQKLIIQDGVRLLKDCGGGNGDNHEQAVLFPAGRSDVLYLAEGGLHAAFRLVAGRPVREWCGTVAAEGTPVRLAGRHTFAVYAQQTYGSPLRYRYQQGRLPGYSGSLDRFSLLAGQSSRSTVDGNGESRCFQVVKQAMGLSMPVVTNAARCPEPAR</sequence>
<dbReference type="Proteomes" id="UP000619376">
    <property type="component" value="Unassembled WGS sequence"/>
</dbReference>
<evidence type="ECO:0000313" key="5">
    <source>
        <dbReference type="Proteomes" id="UP000619376"/>
    </source>
</evidence>
<organism evidence="3 4">
    <name type="scientific">Deinococcus metalli</name>
    <dbReference type="NCBI Taxonomy" id="1141878"/>
    <lineage>
        <taxon>Bacteria</taxon>
        <taxon>Thermotogati</taxon>
        <taxon>Deinococcota</taxon>
        <taxon>Deinococci</taxon>
        <taxon>Deinococcales</taxon>
        <taxon>Deinococcaceae</taxon>
        <taxon>Deinococcus</taxon>
    </lineage>
</organism>
<dbReference type="Proteomes" id="UP000539473">
    <property type="component" value="Unassembled WGS sequence"/>
</dbReference>
<reference evidence="2" key="1">
    <citation type="journal article" date="2014" name="Int. J. Syst. Evol. Microbiol.">
        <title>Complete genome of a new Firmicutes species belonging to the dominant human colonic microbiota ('Ruminococcus bicirculans') reveals two chromosomes and a selective capacity to utilize plant glucans.</title>
        <authorList>
            <consortium name="NISC Comparative Sequencing Program"/>
            <person name="Wegmann U."/>
            <person name="Louis P."/>
            <person name="Goesmann A."/>
            <person name="Henrissat B."/>
            <person name="Duncan S.H."/>
            <person name="Flint H.J."/>
        </authorList>
    </citation>
    <scope>NUCLEOTIDE SEQUENCE</scope>
    <source>
        <strain evidence="2">CGMCC 1.18437</strain>
    </source>
</reference>
<dbReference type="EMBL" id="BNAJ01000014">
    <property type="protein sequence ID" value="GHF60481.1"/>
    <property type="molecule type" value="Genomic_DNA"/>
</dbReference>
<feature type="signal peptide" evidence="1">
    <location>
        <begin position="1"/>
        <end position="20"/>
    </location>
</feature>
<dbReference type="AlphaFoldDB" id="A0A7W8KK66"/>
<evidence type="ECO:0000313" key="3">
    <source>
        <dbReference type="EMBL" id="MBB5378713.1"/>
    </source>
</evidence>
<name>A0A7W8KK66_9DEIO</name>
<keyword evidence="1" id="KW-0732">Signal</keyword>
<accession>A0A7W8KK66</accession>
<evidence type="ECO:0000313" key="4">
    <source>
        <dbReference type="Proteomes" id="UP000539473"/>
    </source>
</evidence>
<reference evidence="2" key="4">
    <citation type="submission" date="2024-05" db="EMBL/GenBank/DDBJ databases">
        <authorList>
            <person name="Sun Q."/>
            <person name="Zhou Y."/>
        </authorList>
    </citation>
    <scope>NUCLEOTIDE SEQUENCE</scope>
    <source>
        <strain evidence="2">CGMCC 1.18437</strain>
    </source>
</reference>
<reference evidence="3 4" key="3">
    <citation type="submission" date="2020-08" db="EMBL/GenBank/DDBJ databases">
        <title>Genomic Encyclopedia of Type Strains, Phase IV (KMG-IV): sequencing the most valuable type-strain genomes for metagenomic binning, comparative biology and taxonomic classification.</title>
        <authorList>
            <person name="Goeker M."/>
        </authorList>
    </citation>
    <scope>NUCLEOTIDE SEQUENCE [LARGE SCALE GENOMIC DNA]</scope>
    <source>
        <strain evidence="3 4">DSM 27521</strain>
    </source>
</reference>
<comment type="caution">
    <text evidence="3">The sequence shown here is derived from an EMBL/GenBank/DDBJ whole genome shotgun (WGS) entry which is preliminary data.</text>
</comment>
<protein>
    <submittedName>
        <fullName evidence="3">Uncharacterized protein</fullName>
    </submittedName>
</protein>
<dbReference type="EMBL" id="JACHFK010000015">
    <property type="protein sequence ID" value="MBB5378713.1"/>
    <property type="molecule type" value="Genomic_DNA"/>
</dbReference>